<reference evidence="4 5" key="1">
    <citation type="submission" date="2024-02" db="EMBL/GenBank/DDBJ databases">
        <authorList>
            <person name="Chen Y."/>
            <person name="Shah S."/>
            <person name="Dougan E. K."/>
            <person name="Thang M."/>
            <person name="Chan C."/>
        </authorList>
    </citation>
    <scope>NUCLEOTIDE SEQUENCE [LARGE SCALE GENOMIC DNA]</scope>
</reference>
<evidence type="ECO:0000256" key="1">
    <source>
        <dbReference type="ARBA" id="ARBA00022737"/>
    </source>
</evidence>
<dbReference type="Pfam" id="PF13812">
    <property type="entry name" value="PPR_3"/>
    <property type="match status" value="1"/>
</dbReference>
<feature type="compositionally biased region" description="Gly residues" evidence="3">
    <location>
        <begin position="1242"/>
        <end position="1251"/>
    </location>
</feature>
<proteinExistence type="predicted"/>
<organism evidence="4 5">
    <name type="scientific">Durusdinium trenchii</name>
    <dbReference type="NCBI Taxonomy" id="1381693"/>
    <lineage>
        <taxon>Eukaryota</taxon>
        <taxon>Sar</taxon>
        <taxon>Alveolata</taxon>
        <taxon>Dinophyceae</taxon>
        <taxon>Suessiales</taxon>
        <taxon>Symbiodiniaceae</taxon>
        <taxon>Durusdinium</taxon>
    </lineage>
</organism>
<keyword evidence="4" id="KW-0808">Transferase</keyword>
<sequence length="1872" mass="207165">MLNTPPDLVPETSSPSDVETESGAGWGIANCEKEDQELAELPCAVLQAATGEQLADPSLEQVAKLAVEVKKVEATRTVELERLRQDACTARVRISEENKTQRSACLAAVAKRVVEEHQQTEREKIAAQCSTRREEIAAEVRKAELEAQKPKDFKLYLLLLIAAFNRQRVKKVGLPVVKVAIFLTLLRGLWPSRCQDLWQGILRLWQHWNMGALAPLAVTANGRLALPLAPLPALAEDATGAEGADLNGLPVSKCLDPFEELEGHGLSEYSKALRETGYDPEVLRELREEEEVEEMLRAIKCRSGTRLTGLSNIVVLLALQALHVGQSTGSFSFASFSVGKFRLADDNAPFEKMLLLFYVPRWPRHEGFGFAGRVPHRDEERLLRQEGEREAEWSYLFTASPSGHPPRLSLQPSRRGARPYVRSSGAPLPAPSSCGSARLSHLSRRAPRGAEGTTAAEANQTEETLTGDRRAATLAWLEERASTEEGQEIGTLLFLAKKKKRKEAAEEALVLVKSMLSSADGEDLLKAWVILVLAAVAAFCGRAFCGGATSDGVVLKTVETAGGAGDRGEAPMIAPYTRSLSEAARRGAWQHVGEVLSELQERELEPNVILFNAAINAFGKSKKWPSSLWLLGHMAQETCEVNTISRNGFLSACERAACWQRACMTLGSFAQPNLISFNTLLSSCCRSHWQKSLEVWGAMTGYQPDVFTCSGLVRACETGQGWQLALNLCNCEWAIPNVVIYSAAISACSSCSEWEQALLLFTQMKKAMRPNVISYSAVIDACEKGGQWQRSLALLGEMRGSSIPLDRVALGVAMRASERGLQWPLALHFLSESCESGGGGPAVRHRPDARCFASALESCGRSERWQEVMMLVKTMVEMRVSDFSIARYEHSSQAGSTLDCFKHSAFVLLLQLMTMESSRFTCIDTHGGPALYHLDPVALQRRGEPLGIQRAAPELRRSWDSTLHHYVRAATATSVEEEEEEEDHRVGAGEVQYLGSPLLALKWLRPQDKAIFFELSESACHQLRENVKSQRSELEVEIHQSNSYWHLAQLQDLKLRSDRSLVLMDPPYEPYETYMAWNLFLLQEFDRKWPRTSVLMWFPYLDQAQVDRLYRMLKSLDLDPVLCAEFGLQETESLETSGLIFLRPPRETEPRLREMLRSLARILSCDRPLKNSVFWLSEWQKKGPAVVASHVITVPPSLEQEAGPWLGADAWPASFLSKALPAAPLSTEPLRTATAPELPGFGARGSGGGSPSGRARASLLRGMEWHSSQIGGPLGRGAKLAGSETNLFYVDIANVHGATARRQHRLQCEERLERSLASGHAEVLNMESVHAASQIPDADLDFVYLDARHDFAGVVADIHAWWPKVREGGVFAGHDFVDGEFPEGDFFWISALQEVLPNQPVHVIREQNRYPSFFMLKSPNMTGLVPRPLDTMTHTLRLYAERSKYFELWVATGSGEKNEDFLRSCQDTCSSDCSLRVSNFTPSRTAVSTLRPFACGQGQETCASEVTLDVEALALSRGRVRPSLDMLEVGEGWTFTDKSAWRDVQSGSPEPSRSASVPGLKPRDVVQAALNGMDPQVVKPEETQKILDAYVSATWGEETSFGTLEAFDGVMISVPPQQASIQYCLGILWGYAIRGMVKRLALDRQLDTVPESMAVQRWQLERSLDIDFRESTTRRSGPPSFMEYANEFFSHEDWAELCKPSNAAVTLLEAELQEAMHGMAILSSVSQEDAFEVISSSEEEFENDFELDLVLLDQGEWKAFQYRAVAYGILLADAEALVEREVLLERSPRSWVRTLVETRVLTELRPEQSRRVATSIQAPLRRVVQVLKDKVVASKLTEARQSLSKLLSSRAAAAGAASAGAAAEAFGATPDA</sequence>
<feature type="region of interest" description="Disordered" evidence="3">
    <location>
        <begin position="398"/>
        <end position="465"/>
    </location>
</feature>
<dbReference type="InterPro" id="IPR011990">
    <property type="entry name" value="TPR-like_helical_dom_sf"/>
</dbReference>
<feature type="region of interest" description="Disordered" evidence="3">
    <location>
        <begin position="1234"/>
        <end position="1255"/>
    </location>
</feature>
<dbReference type="Gene3D" id="1.25.40.10">
    <property type="entry name" value="Tetratricopeptide repeat domain"/>
    <property type="match status" value="3"/>
</dbReference>
<feature type="compositionally biased region" description="Low complexity" evidence="3">
    <location>
        <begin position="450"/>
        <end position="464"/>
    </location>
</feature>
<comment type="caution">
    <text evidence="4">The sequence shown here is derived from an EMBL/GenBank/DDBJ whole genome shotgun (WGS) entry which is preliminary data.</text>
</comment>
<protein>
    <submittedName>
        <fullName evidence="4">Ribosomal RNA large subunit methyltransferase J (23S rRNA (Adenine(2030)-N6)-methyltransferase) (23S rRNA m6A2030 methyltransferase) (ORFJ)</fullName>
    </submittedName>
</protein>
<evidence type="ECO:0000313" key="5">
    <source>
        <dbReference type="Proteomes" id="UP001642464"/>
    </source>
</evidence>
<dbReference type="InterPro" id="IPR002885">
    <property type="entry name" value="PPR_rpt"/>
</dbReference>
<feature type="repeat" description="PPR" evidence="2">
    <location>
        <begin position="737"/>
        <end position="767"/>
    </location>
</feature>
<dbReference type="GO" id="GO:0008168">
    <property type="term" value="F:methyltransferase activity"/>
    <property type="evidence" value="ECO:0007669"/>
    <property type="project" value="UniProtKB-KW"/>
</dbReference>
<dbReference type="InterPro" id="IPR007473">
    <property type="entry name" value="RlmJ"/>
</dbReference>
<accession>A0ABP0QT89</accession>
<feature type="region of interest" description="Disordered" evidence="3">
    <location>
        <begin position="1"/>
        <end position="27"/>
    </location>
</feature>
<dbReference type="Pfam" id="PF13041">
    <property type="entry name" value="PPR_2"/>
    <property type="match status" value="1"/>
</dbReference>
<keyword evidence="4" id="KW-0489">Methyltransferase</keyword>
<keyword evidence="5" id="KW-1185">Reference proteome</keyword>
<dbReference type="Pfam" id="PF04378">
    <property type="entry name" value="RsmJ"/>
    <property type="match status" value="1"/>
</dbReference>
<keyword evidence="1" id="KW-0677">Repeat</keyword>
<dbReference type="Gene3D" id="3.40.50.150">
    <property type="entry name" value="Vaccinia Virus protein VP39"/>
    <property type="match status" value="2"/>
</dbReference>
<dbReference type="Pfam" id="PF13578">
    <property type="entry name" value="Methyltransf_24"/>
    <property type="match status" value="1"/>
</dbReference>
<dbReference type="SUPFAM" id="SSF53335">
    <property type="entry name" value="S-adenosyl-L-methionine-dependent methyltransferases"/>
    <property type="match status" value="1"/>
</dbReference>
<feature type="repeat" description="PPR" evidence="2">
    <location>
        <begin position="771"/>
        <end position="805"/>
    </location>
</feature>
<dbReference type="GO" id="GO:0032259">
    <property type="term" value="P:methylation"/>
    <property type="evidence" value="ECO:0007669"/>
    <property type="project" value="UniProtKB-KW"/>
</dbReference>
<gene>
    <name evidence="4" type="ORF">SCF082_LOCUS43096</name>
</gene>
<dbReference type="PROSITE" id="PS51375">
    <property type="entry name" value="PPR"/>
    <property type="match status" value="2"/>
</dbReference>
<evidence type="ECO:0000313" key="4">
    <source>
        <dbReference type="EMBL" id="CAK9091482.1"/>
    </source>
</evidence>
<dbReference type="PANTHER" id="PTHR47936">
    <property type="entry name" value="PPR_LONG DOMAIN-CONTAINING PROTEIN"/>
    <property type="match status" value="1"/>
</dbReference>
<dbReference type="PANTHER" id="PTHR47936:SF1">
    <property type="entry name" value="PENTATRICOPEPTIDE REPEAT-CONTAINING PROTEIN GUN1, CHLOROPLASTIC"/>
    <property type="match status" value="1"/>
</dbReference>
<dbReference type="InterPro" id="IPR029063">
    <property type="entry name" value="SAM-dependent_MTases_sf"/>
</dbReference>
<evidence type="ECO:0000256" key="3">
    <source>
        <dbReference type="SAM" id="MobiDB-lite"/>
    </source>
</evidence>
<evidence type="ECO:0000256" key="2">
    <source>
        <dbReference type="PROSITE-ProRule" id="PRU00708"/>
    </source>
</evidence>
<name>A0ABP0QT89_9DINO</name>
<dbReference type="Proteomes" id="UP001642464">
    <property type="component" value="Unassembled WGS sequence"/>
</dbReference>
<dbReference type="EMBL" id="CAXAMM010040162">
    <property type="protein sequence ID" value="CAK9091482.1"/>
    <property type="molecule type" value="Genomic_DNA"/>
</dbReference>